<protein>
    <submittedName>
        <fullName evidence="3">Uncharacterized protein</fullName>
    </submittedName>
</protein>
<evidence type="ECO:0000256" key="1">
    <source>
        <dbReference type="SAM" id="MobiDB-lite"/>
    </source>
</evidence>
<name>A0ABN0WUW3_9ACTN</name>
<evidence type="ECO:0000256" key="2">
    <source>
        <dbReference type="SAM" id="Phobius"/>
    </source>
</evidence>
<dbReference type="Proteomes" id="UP001500063">
    <property type="component" value="Unassembled WGS sequence"/>
</dbReference>
<dbReference type="RefSeq" id="WP_344117827.1">
    <property type="nucleotide sequence ID" value="NZ_BAAABW010000013.1"/>
</dbReference>
<keyword evidence="4" id="KW-1185">Reference proteome</keyword>
<sequence length="238" mass="26117">MAAPPDTASPTTPAPPGRRSHTTRNRTLTGLVCGLLVLAVLGYAGLRLHHRLNTIDLPQTNTAPQGGYTLTVYFTPSEAYYHSPQRSIRDQICAGQNLPTSFPTDYLERVALEGFGKTARGDYLGWDFDRHCYFATRTPPVGSHENALVPWKSVAANHLSPGTRIRVTDCGPGVPAEICTRVKSAQWRVDDLCSIGCDDAKHLDLYIGEQTRAAIEDEDFYFVTKGATIQASTPEELR</sequence>
<evidence type="ECO:0000313" key="3">
    <source>
        <dbReference type="EMBL" id="GAA0347338.1"/>
    </source>
</evidence>
<reference evidence="3 4" key="1">
    <citation type="journal article" date="2019" name="Int. J. Syst. Evol. Microbiol.">
        <title>The Global Catalogue of Microorganisms (GCM) 10K type strain sequencing project: providing services to taxonomists for standard genome sequencing and annotation.</title>
        <authorList>
            <consortium name="The Broad Institute Genomics Platform"/>
            <consortium name="The Broad Institute Genome Sequencing Center for Infectious Disease"/>
            <person name="Wu L."/>
            <person name="Ma J."/>
        </authorList>
    </citation>
    <scope>NUCLEOTIDE SEQUENCE [LARGE SCALE GENOMIC DNA]</scope>
    <source>
        <strain evidence="3 4">JCM 4565</strain>
    </source>
</reference>
<organism evidence="3 4">
    <name type="scientific">Streptomyces blastmyceticus</name>
    <dbReference type="NCBI Taxonomy" id="68180"/>
    <lineage>
        <taxon>Bacteria</taxon>
        <taxon>Bacillati</taxon>
        <taxon>Actinomycetota</taxon>
        <taxon>Actinomycetes</taxon>
        <taxon>Kitasatosporales</taxon>
        <taxon>Streptomycetaceae</taxon>
        <taxon>Streptomyces</taxon>
    </lineage>
</organism>
<feature type="region of interest" description="Disordered" evidence="1">
    <location>
        <begin position="1"/>
        <end position="24"/>
    </location>
</feature>
<feature type="compositionally biased region" description="Low complexity" evidence="1">
    <location>
        <begin position="1"/>
        <end position="11"/>
    </location>
</feature>
<accession>A0ABN0WUW3</accession>
<dbReference type="EMBL" id="BAAABW010000013">
    <property type="protein sequence ID" value="GAA0347338.1"/>
    <property type="molecule type" value="Genomic_DNA"/>
</dbReference>
<keyword evidence="2" id="KW-0472">Membrane</keyword>
<keyword evidence="2" id="KW-0812">Transmembrane</keyword>
<gene>
    <name evidence="3" type="ORF">GCM10010319_24910</name>
</gene>
<comment type="caution">
    <text evidence="3">The sequence shown here is derived from an EMBL/GenBank/DDBJ whole genome shotgun (WGS) entry which is preliminary data.</text>
</comment>
<keyword evidence="2" id="KW-1133">Transmembrane helix</keyword>
<evidence type="ECO:0000313" key="4">
    <source>
        <dbReference type="Proteomes" id="UP001500063"/>
    </source>
</evidence>
<proteinExistence type="predicted"/>
<feature type="transmembrane region" description="Helical" evidence="2">
    <location>
        <begin position="28"/>
        <end position="46"/>
    </location>
</feature>